<protein>
    <submittedName>
        <fullName evidence="1">Uncharacterized protein</fullName>
    </submittedName>
</protein>
<evidence type="ECO:0000313" key="2">
    <source>
        <dbReference type="Proteomes" id="UP000316562"/>
    </source>
</evidence>
<comment type="caution">
    <text evidence="1">The sequence shown here is derived from an EMBL/GenBank/DDBJ whole genome shotgun (WGS) entry which is preliminary data.</text>
</comment>
<reference evidence="1 2" key="1">
    <citation type="journal article" date="2019" name="ISME J.">
        <title>Insights into ecological role of a new deltaproteobacterial order Candidatus Acidulodesulfobacterales by metagenomics and metatranscriptomics.</title>
        <authorList>
            <person name="Tan S."/>
            <person name="Liu J."/>
            <person name="Fang Y."/>
            <person name="Hedlund B.P."/>
            <person name="Lian Z.H."/>
            <person name="Huang L.Y."/>
            <person name="Li J.T."/>
            <person name="Huang L.N."/>
            <person name="Li W.J."/>
            <person name="Jiang H.C."/>
            <person name="Dong H.L."/>
            <person name="Shu W.S."/>
        </authorList>
    </citation>
    <scope>NUCLEOTIDE SEQUENCE [LARGE SCALE GENOMIC DNA]</scope>
    <source>
        <strain evidence="1">AP2</strain>
    </source>
</reference>
<dbReference type="AlphaFoldDB" id="A0A519BI79"/>
<dbReference type="Proteomes" id="UP000316562">
    <property type="component" value="Unassembled WGS sequence"/>
</dbReference>
<gene>
    <name evidence="1" type="ORF">EVJ46_01700</name>
</gene>
<proteinExistence type="predicted"/>
<organism evidence="1 2">
    <name type="scientific">Acididesulfobacter guangdongensis</name>
    <dbReference type="NCBI Taxonomy" id="2597225"/>
    <lineage>
        <taxon>Bacteria</taxon>
        <taxon>Deltaproteobacteria</taxon>
        <taxon>Candidatus Acidulodesulfobacterales</taxon>
        <taxon>Candidatus Acididesulfobacter</taxon>
    </lineage>
</organism>
<accession>A0A519BI79</accession>
<evidence type="ECO:0000313" key="1">
    <source>
        <dbReference type="EMBL" id="RZD16975.1"/>
    </source>
</evidence>
<dbReference type="EMBL" id="SGBC01000001">
    <property type="protein sequence ID" value="RZD16975.1"/>
    <property type="molecule type" value="Genomic_DNA"/>
</dbReference>
<name>A0A519BI79_ACIG2</name>
<sequence length="360" mass="40046">MRLFQKYSIFICLSILMLIIFTAADSYAFLTITITPGRLDRYKIITPHSVRAGKNFTVKIIALDDFGNIITNFAAKNIGSDIMVKYGRHLGRKISLPASEFKNGEVKFNISYKKEGRIFIESSFEGVTGKSAPIKIYPGPFNSLKIKSPSEVTAGKPFDVKVYAEDQYGNPVDIPSNSIIKVFLTGDNFKVHPRILPPQSIKNGFGSYNFISDRSGMSQLNFEIQHDGENPVFSSRNIKINPAGLYKFHISLNVSHISAGKPFMIKLVPVDKYGNVIQNINKMKGKVKLSLISNSGIERSSIINFKDFVNGVALIKTIFNKIGTFSIHAKPIGNIINQKIKHNSSKIKNIIPPNSLLLSK</sequence>